<gene>
    <name evidence="10" type="ORF">EAH82_11635</name>
</gene>
<keyword evidence="5" id="KW-0029">Amino-acid transport</keyword>
<protein>
    <submittedName>
        <fullName evidence="10">Branched-chain amino acid ABC transporter permease</fullName>
    </submittedName>
</protein>
<feature type="transmembrane region" description="Helical" evidence="9">
    <location>
        <begin position="169"/>
        <end position="188"/>
    </location>
</feature>
<evidence type="ECO:0000256" key="7">
    <source>
        <dbReference type="ARBA" id="ARBA00023136"/>
    </source>
</evidence>
<dbReference type="Pfam" id="PF02653">
    <property type="entry name" value="BPD_transp_2"/>
    <property type="match status" value="1"/>
</dbReference>
<comment type="subcellular location">
    <subcellularLocation>
        <location evidence="1">Cell membrane</location>
        <topology evidence="1">Multi-pass membrane protein</topology>
    </subcellularLocation>
</comment>
<dbReference type="EMBL" id="RCZI01000003">
    <property type="protein sequence ID" value="TPG27934.1"/>
    <property type="molecule type" value="Genomic_DNA"/>
</dbReference>
<evidence type="ECO:0000256" key="3">
    <source>
        <dbReference type="ARBA" id="ARBA00022475"/>
    </source>
</evidence>
<dbReference type="InterPro" id="IPR052157">
    <property type="entry name" value="BCAA_transport_permease"/>
</dbReference>
<sequence length="295" mass="31618">MLSSGMTLIFSMMGVLNFAHASFYMLGAYFAYQISTAIGFWPALLIAPLAVALLGAGIERFGLRRVHQYGHVAELLFTFGVALILQELVMIIWGRFAKPYVVPESLAFTAFHLFSTGVPAYRLFMMATAVAMFVSLYLVLARTRTGIIIQAAVTHPQMVGMLGHDVPRIYSLVFGLGCGMAGLAGVIAGNTFSTAPDMAALLGGIVFVVVIVGGLGSLTGALVASLLIGVLQTFMLATSFSAVDLLASVGWTLGPETPLYELWSMKSSHAAPLLPYLLMVLMLAWRPQGLFGRRL</sequence>
<accession>A0A502DS86</accession>
<keyword evidence="2" id="KW-0813">Transport</keyword>
<dbReference type="AlphaFoldDB" id="A0A502DS86"/>
<dbReference type="Proteomes" id="UP000319212">
    <property type="component" value="Unassembled WGS sequence"/>
</dbReference>
<dbReference type="GO" id="GO:0022857">
    <property type="term" value="F:transmembrane transporter activity"/>
    <property type="evidence" value="ECO:0007669"/>
    <property type="project" value="InterPro"/>
</dbReference>
<evidence type="ECO:0000256" key="1">
    <source>
        <dbReference type="ARBA" id="ARBA00004651"/>
    </source>
</evidence>
<dbReference type="PANTHER" id="PTHR11795:SF442">
    <property type="entry name" value="ABC TRANSPORTER ATP-BINDING PROTEIN"/>
    <property type="match status" value="1"/>
</dbReference>
<evidence type="ECO:0000313" key="11">
    <source>
        <dbReference type="Proteomes" id="UP000319212"/>
    </source>
</evidence>
<keyword evidence="7 9" id="KW-0472">Membrane</keyword>
<evidence type="ECO:0000256" key="4">
    <source>
        <dbReference type="ARBA" id="ARBA00022692"/>
    </source>
</evidence>
<evidence type="ECO:0000256" key="9">
    <source>
        <dbReference type="SAM" id="Phobius"/>
    </source>
</evidence>
<feature type="transmembrane region" description="Helical" evidence="9">
    <location>
        <begin position="200"/>
        <end position="227"/>
    </location>
</feature>
<proteinExistence type="inferred from homology"/>
<keyword evidence="6 9" id="KW-1133">Transmembrane helix</keyword>
<feature type="transmembrane region" description="Helical" evidence="9">
    <location>
        <begin position="273"/>
        <end position="291"/>
    </location>
</feature>
<dbReference type="GO" id="GO:0005886">
    <property type="term" value="C:plasma membrane"/>
    <property type="evidence" value="ECO:0007669"/>
    <property type="project" value="UniProtKB-SubCell"/>
</dbReference>
<dbReference type="CDD" id="cd06582">
    <property type="entry name" value="TM_PBP1_LivH_like"/>
    <property type="match status" value="1"/>
</dbReference>
<feature type="transmembrane region" description="Helical" evidence="9">
    <location>
        <begin position="234"/>
        <end position="253"/>
    </location>
</feature>
<evidence type="ECO:0000256" key="5">
    <source>
        <dbReference type="ARBA" id="ARBA00022970"/>
    </source>
</evidence>
<keyword evidence="3" id="KW-1003">Cell membrane</keyword>
<dbReference type="InterPro" id="IPR001851">
    <property type="entry name" value="ABC_transp_permease"/>
</dbReference>
<evidence type="ECO:0000256" key="6">
    <source>
        <dbReference type="ARBA" id="ARBA00022989"/>
    </source>
</evidence>
<evidence type="ECO:0000313" key="10">
    <source>
        <dbReference type="EMBL" id="TPG27934.1"/>
    </source>
</evidence>
<dbReference type="GO" id="GO:0006865">
    <property type="term" value="P:amino acid transport"/>
    <property type="evidence" value="ECO:0007669"/>
    <property type="project" value="UniProtKB-KW"/>
</dbReference>
<feature type="transmembrane region" description="Helical" evidence="9">
    <location>
        <begin position="7"/>
        <end position="32"/>
    </location>
</feature>
<feature type="transmembrane region" description="Helical" evidence="9">
    <location>
        <begin position="120"/>
        <end position="140"/>
    </location>
</feature>
<reference evidence="10 11" key="1">
    <citation type="journal article" date="2019" name="Environ. Microbiol.">
        <title>Species interactions and distinct microbial communities in high Arctic permafrost affected cryosols are associated with the CH4 and CO2 gas fluxes.</title>
        <authorList>
            <person name="Altshuler I."/>
            <person name="Hamel J."/>
            <person name="Turney S."/>
            <person name="Magnuson E."/>
            <person name="Levesque R."/>
            <person name="Greer C."/>
            <person name="Whyte L.G."/>
        </authorList>
    </citation>
    <scope>NUCLEOTIDE SEQUENCE [LARGE SCALE GENOMIC DNA]</scope>
    <source>
        <strain evidence="10 11">S06.C</strain>
    </source>
</reference>
<comment type="caution">
    <text evidence="10">The sequence shown here is derived from an EMBL/GenBank/DDBJ whole genome shotgun (WGS) entry which is preliminary data.</text>
</comment>
<evidence type="ECO:0000256" key="8">
    <source>
        <dbReference type="ARBA" id="ARBA00037998"/>
    </source>
</evidence>
<comment type="similarity">
    <text evidence="8">Belongs to the binding-protein-dependent transport system permease family. LivHM subfamily.</text>
</comment>
<evidence type="ECO:0000256" key="2">
    <source>
        <dbReference type="ARBA" id="ARBA00022448"/>
    </source>
</evidence>
<keyword evidence="4 9" id="KW-0812">Transmembrane</keyword>
<feature type="transmembrane region" description="Helical" evidence="9">
    <location>
        <begin position="75"/>
        <end position="96"/>
    </location>
</feature>
<dbReference type="PANTHER" id="PTHR11795">
    <property type="entry name" value="BRANCHED-CHAIN AMINO ACID TRANSPORT SYSTEM PERMEASE PROTEIN LIVH"/>
    <property type="match status" value="1"/>
</dbReference>
<organism evidence="10 11">
    <name type="scientific">Variovorax guangxiensis</name>
    <dbReference type="NCBI Taxonomy" id="1775474"/>
    <lineage>
        <taxon>Bacteria</taxon>
        <taxon>Pseudomonadati</taxon>
        <taxon>Pseudomonadota</taxon>
        <taxon>Betaproteobacteria</taxon>
        <taxon>Burkholderiales</taxon>
        <taxon>Comamonadaceae</taxon>
        <taxon>Variovorax</taxon>
    </lineage>
</organism>
<dbReference type="OrthoDB" id="8703217at2"/>
<name>A0A502DS86_9BURK</name>
<feature type="transmembrane region" description="Helical" evidence="9">
    <location>
        <begin position="38"/>
        <end position="63"/>
    </location>
</feature>